<dbReference type="InterPro" id="IPR011009">
    <property type="entry name" value="Kinase-like_dom_sf"/>
</dbReference>
<evidence type="ECO:0000259" key="1">
    <source>
        <dbReference type="Pfam" id="PF07714"/>
    </source>
</evidence>
<sequence length="91" mass="10723">MWEVFHDGMTPYDKFPNTAAIRRFVLAGNRLNNESDKYPEYLWNLTQACWKQDGADRPDFRTYCERHRISNGGLQRCSRTILEILVAPMII</sequence>
<protein>
    <recommendedName>
        <fullName evidence="1">Serine-threonine/tyrosine-protein kinase catalytic domain-containing protein</fullName>
    </recommendedName>
</protein>
<organism evidence="2 3">
    <name type="scientific">Parelaphostrongylus tenuis</name>
    <name type="common">Meningeal worm</name>
    <dbReference type="NCBI Taxonomy" id="148309"/>
    <lineage>
        <taxon>Eukaryota</taxon>
        <taxon>Metazoa</taxon>
        <taxon>Ecdysozoa</taxon>
        <taxon>Nematoda</taxon>
        <taxon>Chromadorea</taxon>
        <taxon>Rhabditida</taxon>
        <taxon>Rhabditina</taxon>
        <taxon>Rhabditomorpha</taxon>
        <taxon>Strongyloidea</taxon>
        <taxon>Metastrongylidae</taxon>
        <taxon>Parelaphostrongylus</taxon>
    </lineage>
</organism>
<accession>A0AAD5R525</accession>
<dbReference type="EMBL" id="JAHQIW010006617">
    <property type="protein sequence ID" value="KAJ1369602.1"/>
    <property type="molecule type" value="Genomic_DNA"/>
</dbReference>
<feature type="domain" description="Serine-threonine/tyrosine-protein kinase catalytic" evidence="1">
    <location>
        <begin position="1"/>
        <end position="63"/>
    </location>
</feature>
<evidence type="ECO:0000313" key="3">
    <source>
        <dbReference type="Proteomes" id="UP001196413"/>
    </source>
</evidence>
<proteinExistence type="predicted"/>
<dbReference type="AlphaFoldDB" id="A0AAD5R525"/>
<name>A0AAD5R525_PARTN</name>
<dbReference type="Gene3D" id="1.10.510.10">
    <property type="entry name" value="Transferase(Phosphotransferase) domain 1"/>
    <property type="match status" value="1"/>
</dbReference>
<dbReference type="GO" id="GO:0004672">
    <property type="term" value="F:protein kinase activity"/>
    <property type="evidence" value="ECO:0007669"/>
    <property type="project" value="InterPro"/>
</dbReference>
<comment type="caution">
    <text evidence="2">The sequence shown here is derived from an EMBL/GenBank/DDBJ whole genome shotgun (WGS) entry which is preliminary data.</text>
</comment>
<dbReference type="Proteomes" id="UP001196413">
    <property type="component" value="Unassembled WGS sequence"/>
</dbReference>
<gene>
    <name evidence="2" type="ORF">KIN20_031091</name>
</gene>
<dbReference type="Pfam" id="PF07714">
    <property type="entry name" value="PK_Tyr_Ser-Thr"/>
    <property type="match status" value="1"/>
</dbReference>
<keyword evidence="3" id="KW-1185">Reference proteome</keyword>
<evidence type="ECO:0000313" key="2">
    <source>
        <dbReference type="EMBL" id="KAJ1369602.1"/>
    </source>
</evidence>
<reference evidence="2" key="1">
    <citation type="submission" date="2021-06" db="EMBL/GenBank/DDBJ databases">
        <title>Parelaphostrongylus tenuis whole genome reference sequence.</title>
        <authorList>
            <person name="Garwood T.J."/>
            <person name="Larsen P.A."/>
            <person name="Fountain-Jones N.M."/>
            <person name="Garbe J.R."/>
            <person name="Macchietto M.G."/>
            <person name="Kania S.A."/>
            <person name="Gerhold R.W."/>
            <person name="Richards J.E."/>
            <person name="Wolf T.M."/>
        </authorList>
    </citation>
    <scope>NUCLEOTIDE SEQUENCE</scope>
    <source>
        <strain evidence="2">MNPRO001-30</strain>
        <tissue evidence="2">Meninges</tissue>
    </source>
</reference>
<dbReference type="SUPFAM" id="SSF56112">
    <property type="entry name" value="Protein kinase-like (PK-like)"/>
    <property type="match status" value="1"/>
</dbReference>
<dbReference type="InterPro" id="IPR001245">
    <property type="entry name" value="Ser-Thr/Tyr_kinase_cat_dom"/>
</dbReference>